<dbReference type="InterPro" id="IPR043502">
    <property type="entry name" value="DNA/RNA_pol_sf"/>
</dbReference>
<dbReference type="eggNOG" id="KOG1075">
    <property type="taxonomic scope" value="Eukaryota"/>
</dbReference>
<dbReference type="SUPFAM" id="SSF56672">
    <property type="entry name" value="DNA/RNA polymerases"/>
    <property type="match status" value="1"/>
</dbReference>
<dbReference type="HOGENOM" id="CLU_087758_1_0_1"/>
<dbReference type="OMA" id="KMECHEL"/>
<evidence type="ECO:0000259" key="1">
    <source>
        <dbReference type="PROSITE" id="PS50878"/>
    </source>
</evidence>
<dbReference type="PANTHER" id="PTHR33116">
    <property type="entry name" value="REVERSE TRANSCRIPTASE ZINC-BINDING DOMAIN-CONTAINING PROTEIN-RELATED-RELATED"/>
    <property type="match status" value="1"/>
</dbReference>
<dbReference type="OrthoDB" id="1724700at2759"/>
<dbReference type="PANTHER" id="PTHR33116:SF84">
    <property type="entry name" value="RNA-DIRECTED DNA POLYMERASE"/>
    <property type="match status" value="1"/>
</dbReference>
<dbReference type="PROSITE" id="PS50878">
    <property type="entry name" value="RT_POL"/>
    <property type="match status" value="1"/>
</dbReference>
<dbReference type="InterPro" id="IPR000477">
    <property type="entry name" value="RT_dom"/>
</dbReference>
<evidence type="ECO:0000313" key="3">
    <source>
        <dbReference type="Proteomes" id="UP000011115"/>
    </source>
</evidence>
<dbReference type="STRING" id="4113.M1B3P7"/>
<dbReference type="InParanoid" id="M1B3P7"/>
<dbReference type="EnsemblPlants" id="PGSC0003DMT400036477">
    <property type="protein sequence ID" value="PGSC0003DMT400036477"/>
    <property type="gene ID" value="PGSC0003DMG402014048"/>
</dbReference>
<reference evidence="3" key="1">
    <citation type="journal article" date="2011" name="Nature">
        <title>Genome sequence and analysis of the tuber crop potato.</title>
        <authorList>
            <consortium name="The Potato Genome Sequencing Consortium"/>
        </authorList>
    </citation>
    <scope>NUCLEOTIDE SEQUENCE [LARGE SCALE GENOMIC DNA]</scope>
    <source>
        <strain evidence="3">cv. DM1-3 516 R44</strain>
    </source>
</reference>
<dbReference type="AlphaFoldDB" id="M1B3P7"/>
<protein>
    <submittedName>
        <fullName evidence="2">Non-LTR retroelement reverse transcriptase</fullName>
    </submittedName>
</protein>
<feature type="domain" description="Reverse transcriptase" evidence="1">
    <location>
        <begin position="1"/>
        <end position="180"/>
    </location>
</feature>
<dbReference type="Gramene" id="PGSC0003DMT400036477">
    <property type="protein sequence ID" value="PGSC0003DMT400036477"/>
    <property type="gene ID" value="PGSC0003DMG402014048"/>
</dbReference>
<sequence length="277" mass="31352">MKIDLRKAYDVVNWEICGALTGYRFPKSSIPLVITCVSSPYFTIKVNGEGHGIFAGKRGLRQGDPMSPLLFVLVMEYLSRVLKCMGDVPNFNFHSMCKHLKLTHLIFADDLMILCRGDAGSVTRVMEALTHFSEVTGLVANVEKSNLFVPGIDDGTQGQLLEITGFTLGQLPIRYLGLPLSSKKWTRVDCQQLMMKITNQTNTRYSKLLSYDARIQVVTAVLFSIHSFWWSVFILPKSILMEVDKICKNYIWGSNEEKRKVLLVAWRKFVVQKSSEG</sequence>
<name>M1B3P7_SOLTU</name>
<dbReference type="Pfam" id="PF00078">
    <property type="entry name" value="RVT_1"/>
    <property type="match status" value="1"/>
</dbReference>
<dbReference type="PaxDb" id="4113-PGSC0003DMT400036477"/>
<organism evidence="2 3">
    <name type="scientific">Solanum tuberosum</name>
    <name type="common">Potato</name>
    <dbReference type="NCBI Taxonomy" id="4113"/>
    <lineage>
        <taxon>Eukaryota</taxon>
        <taxon>Viridiplantae</taxon>
        <taxon>Streptophyta</taxon>
        <taxon>Embryophyta</taxon>
        <taxon>Tracheophyta</taxon>
        <taxon>Spermatophyta</taxon>
        <taxon>Magnoliopsida</taxon>
        <taxon>eudicotyledons</taxon>
        <taxon>Gunneridae</taxon>
        <taxon>Pentapetalae</taxon>
        <taxon>asterids</taxon>
        <taxon>lamiids</taxon>
        <taxon>Solanales</taxon>
        <taxon>Solanaceae</taxon>
        <taxon>Solanoideae</taxon>
        <taxon>Solaneae</taxon>
        <taxon>Solanum</taxon>
    </lineage>
</organism>
<accession>M1B3P7</accession>
<proteinExistence type="predicted"/>
<keyword evidence="3" id="KW-1185">Reference proteome</keyword>
<evidence type="ECO:0000313" key="2">
    <source>
        <dbReference type="EnsemblPlants" id="PGSC0003DMT400036477"/>
    </source>
</evidence>
<dbReference type="Proteomes" id="UP000011115">
    <property type="component" value="Unassembled WGS sequence"/>
</dbReference>
<reference evidence="2" key="2">
    <citation type="submission" date="2015-06" db="UniProtKB">
        <authorList>
            <consortium name="EnsemblPlants"/>
        </authorList>
    </citation>
    <scope>IDENTIFICATION</scope>
    <source>
        <strain evidence="2">DM1-3 516 R44</strain>
    </source>
</reference>